<reference evidence="1" key="1">
    <citation type="submission" date="2014-09" db="EMBL/GenBank/DDBJ databases">
        <authorList>
            <person name="Magalhaes I.L.F."/>
            <person name="Oliveira U."/>
            <person name="Santos F.R."/>
            <person name="Vidigal T.H.D.A."/>
            <person name="Brescovit A.D."/>
            <person name="Santos A.J."/>
        </authorList>
    </citation>
    <scope>NUCLEOTIDE SEQUENCE</scope>
    <source>
        <tissue evidence="1">Shoot tissue taken approximately 20 cm above the soil surface</tissue>
    </source>
</reference>
<reference evidence="1" key="2">
    <citation type="journal article" date="2015" name="Data Brief">
        <title>Shoot transcriptome of the giant reed, Arundo donax.</title>
        <authorList>
            <person name="Barrero R.A."/>
            <person name="Guerrero F.D."/>
            <person name="Moolhuijzen P."/>
            <person name="Goolsby J.A."/>
            <person name="Tidwell J."/>
            <person name="Bellgard S.E."/>
            <person name="Bellgard M.I."/>
        </authorList>
    </citation>
    <scope>NUCLEOTIDE SEQUENCE</scope>
    <source>
        <tissue evidence="1">Shoot tissue taken approximately 20 cm above the soil surface</tissue>
    </source>
</reference>
<dbReference type="AlphaFoldDB" id="A0A0A9FAD2"/>
<organism evidence="1">
    <name type="scientific">Arundo donax</name>
    <name type="common">Giant reed</name>
    <name type="synonym">Donax arundinaceus</name>
    <dbReference type="NCBI Taxonomy" id="35708"/>
    <lineage>
        <taxon>Eukaryota</taxon>
        <taxon>Viridiplantae</taxon>
        <taxon>Streptophyta</taxon>
        <taxon>Embryophyta</taxon>
        <taxon>Tracheophyta</taxon>
        <taxon>Spermatophyta</taxon>
        <taxon>Magnoliopsida</taxon>
        <taxon>Liliopsida</taxon>
        <taxon>Poales</taxon>
        <taxon>Poaceae</taxon>
        <taxon>PACMAD clade</taxon>
        <taxon>Arundinoideae</taxon>
        <taxon>Arundineae</taxon>
        <taxon>Arundo</taxon>
    </lineage>
</organism>
<evidence type="ECO:0000313" key="1">
    <source>
        <dbReference type="EMBL" id="JAE05228.1"/>
    </source>
</evidence>
<name>A0A0A9FAD2_ARUDO</name>
<proteinExistence type="predicted"/>
<sequence length="25" mass="3033">MEGYAQRKKDAPILPRSRWRACRSR</sequence>
<accession>A0A0A9FAD2</accession>
<dbReference type="EMBL" id="GBRH01192668">
    <property type="protein sequence ID" value="JAE05228.1"/>
    <property type="molecule type" value="Transcribed_RNA"/>
</dbReference>
<protein>
    <submittedName>
        <fullName evidence="1">Uncharacterized protein</fullName>
    </submittedName>
</protein>